<proteinExistence type="predicted"/>
<name>A0A0A8ZNW3_ARUDO</name>
<organism evidence="2">
    <name type="scientific">Arundo donax</name>
    <name type="common">Giant reed</name>
    <name type="synonym">Donax arundinaceus</name>
    <dbReference type="NCBI Taxonomy" id="35708"/>
    <lineage>
        <taxon>Eukaryota</taxon>
        <taxon>Viridiplantae</taxon>
        <taxon>Streptophyta</taxon>
        <taxon>Embryophyta</taxon>
        <taxon>Tracheophyta</taxon>
        <taxon>Spermatophyta</taxon>
        <taxon>Magnoliopsida</taxon>
        <taxon>Liliopsida</taxon>
        <taxon>Poales</taxon>
        <taxon>Poaceae</taxon>
        <taxon>PACMAD clade</taxon>
        <taxon>Arundinoideae</taxon>
        <taxon>Arundineae</taxon>
        <taxon>Arundo</taxon>
    </lineage>
</organism>
<feature type="region of interest" description="Disordered" evidence="1">
    <location>
        <begin position="1"/>
        <end position="36"/>
    </location>
</feature>
<feature type="compositionally biased region" description="Polar residues" evidence="1">
    <location>
        <begin position="1"/>
        <end position="14"/>
    </location>
</feature>
<protein>
    <submittedName>
        <fullName evidence="2">Uncharacterized protein</fullName>
    </submittedName>
</protein>
<evidence type="ECO:0000256" key="1">
    <source>
        <dbReference type="SAM" id="MobiDB-lite"/>
    </source>
</evidence>
<sequence length="101" mass="11318">MASSCSADQRQQQLAKGRSQIRQWASRGDWAEKPGWQQRPMKIAGWIAVWLHPVQISWWTAEVQRRAVAGPIGGEATVRDGRAADLKWKQRRPGQGEVAAS</sequence>
<dbReference type="AlphaFoldDB" id="A0A0A8ZNW3"/>
<dbReference type="EMBL" id="GBRH01257409">
    <property type="protein sequence ID" value="JAD40486.1"/>
    <property type="molecule type" value="Transcribed_RNA"/>
</dbReference>
<reference evidence="2" key="2">
    <citation type="journal article" date="2015" name="Data Brief">
        <title>Shoot transcriptome of the giant reed, Arundo donax.</title>
        <authorList>
            <person name="Barrero R.A."/>
            <person name="Guerrero F.D."/>
            <person name="Moolhuijzen P."/>
            <person name="Goolsby J.A."/>
            <person name="Tidwell J."/>
            <person name="Bellgard S.E."/>
            <person name="Bellgard M.I."/>
        </authorList>
    </citation>
    <scope>NUCLEOTIDE SEQUENCE</scope>
    <source>
        <tissue evidence="2">Shoot tissue taken approximately 20 cm above the soil surface</tissue>
    </source>
</reference>
<reference evidence="2" key="1">
    <citation type="submission" date="2014-09" db="EMBL/GenBank/DDBJ databases">
        <authorList>
            <person name="Magalhaes I.L.F."/>
            <person name="Oliveira U."/>
            <person name="Santos F.R."/>
            <person name="Vidigal T.H.D.A."/>
            <person name="Brescovit A.D."/>
            <person name="Santos A.J."/>
        </authorList>
    </citation>
    <scope>NUCLEOTIDE SEQUENCE</scope>
    <source>
        <tissue evidence="2">Shoot tissue taken approximately 20 cm above the soil surface</tissue>
    </source>
</reference>
<evidence type="ECO:0000313" key="2">
    <source>
        <dbReference type="EMBL" id="JAD40486.1"/>
    </source>
</evidence>
<accession>A0A0A8ZNW3</accession>